<proteinExistence type="predicted"/>
<sequence>MNNDFTIARIEDIDRQMALLLYKPCECDLHLEIKIRVFGGGEHYVRQCNNCGRQKGGALKAIDALDELKGLPARIFDPAIEDGYDIESQIRSKKLSLLSHEKFQLLYGETESIYSEQDKKYREAYQILSEHIDTFIQTFDMDKALFALYQQEIRIKKEKRESSEEYLSLFSSEAELKEWMFNLLKYDFHIYQEVTGTHITENLKVRIDYVLYPKAHLVKLGFEPAPFGIEVKFLNQEKDFAHKASRSIWQSISYNDCEFSINDKKFSLKFCLLFSNLSFSNEMDILKLNSDHVDEKYMKWVGILNVANHAKVGVLKVIGKRERVKGWSMSFAGGVYFNCRIDRNERIYKLSNANTINKVRVGNF</sequence>
<reference evidence="1 2" key="1">
    <citation type="journal article" date="2021" name="Int. J. Syst. Evol. Microbiol.">
        <title>&lt;i&gt;Pectobacterium quasiaquaticum&lt;/i&gt; sp. nov., isolated from waterways.</title>
        <authorList>
            <person name="Ben Moussa H."/>
            <person name="Pedron J."/>
            <person name="Bertrand C."/>
            <person name="Hecquet A."/>
            <person name="Barny M.A."/>
        </authorList>
    </citation>
    <scope>NUCLEOTIDE SEQUENCE [LARGE SCALE GENOMIC DNA]</scope>
    <source>
        <strain evidence="1 2">A477-S1-J17</strain>
    </source>
</reference>
<dbReference type="KEGG" id="pqu:IG609_011570"/>
<dbReference type="EMBL" id="CP065177">
    <property type="protein sequence ID" value="URG47473.1"/>
    <property type="molecule type" value="Genomic_DNA"/>
</dbReference>
<organism evidence="1 2">
    <name type="scientific">Pectobacterium quasiaquaticum</name>
    <dbReference type="NCBI Taxonomy" id="2774015"/>
    <lineage>
        <taxon>Bacteria</taxon>
        <taxon>Pseudomonadati</taxon>
        <taxon>Pseudomonadota</taxon>
        <taxon>Gammaproteobacteria</taxon>
        <taxon>Enterobacterales</taxon>
        <taxon>Pectobacteriaceae</taxon>
        <taxon>Pectobacterium</taxon>
    </lineage>
</organism>
<dbReference type="AlphaFoldDB" id="A0A9Q2EUW7"/>
<protein>
    <submittedName>
        <fullName evidence="1">Uncharacterized protein</fullName>
    </submittedName>
</protein>
<dbReference type="RefSeq" id="WP_039551861.1">
    <property type="nucleotide sequence ID" value="NZ_CP065177.1"/>
</dbReference>
<evidence type="ECO:0000313" key="1">
    <source>
        <dbReference type="EMBL" id="URG47473.1"/>
    </source>
</evidence>
<name>A0A9Q2EUW7_9GAMM</name>
<gene>
    <name evidence="1" type="ORF">IG609_011570</name>
</gene>
<evidence type="ECO:0000313" key="2">
    <source>
        <dbReference type="Proteomes" id="UP000806577"/>
    </source>
</evidence>
<accession>A0A9Q2EUW7</accession>
<keyword evidence="2" id="KW-1185">Reference proteome</keyword>
<dbReference type="Proteomes" id="UP000806577">
    <property type="component" value="Chromosome"/>
</dbReference>